<protein>
    <submittedName>
        <fullName evidence="2">Uncharacterized protein</fullName>
    </submittedName>
</protein>
<keyword evidence="3" id="KW-1185">Reference proteome</keyword>
<organism evidence="2 3">
    <name type="scientific">Streptomyces wuyuanensis</name>
    <dbReference type="NCBI Taxonomy" id="1196353"/>
    <lineage>
        <taxon>Bacteria</taxon>
        <taxon>Bacillati</taxon>
        <taxon>Actinomycetota</taxon>
        <taxon>Actinomycetes</taxon>
        <taxon>Kitasatosporales</taxon>
        <taxon>Streptomycetaceae</taxon>
        <taxon>Streptomyces</taxon>
    </lineage>
</organism>
<dbReference type="STRING" id="1196353.SAMN05444921_10696"/>
<evidence type="ECO:0000256" key="1">
    <source>
        <dbReference type="SAM" id="MobiDB-lite"/>
    </source>
</evidence>
<feature type="compositionally biased region" description="Basic and acidic residues" evidence="1">
    <location>
        <begin position="48"/>
        <end position="58"/>
    </location>
</feature>
<reference evidence="3" key="1">
    <citation type="submission" date="2016-10" db="EMBL/GenBank/DDBJ databases">
        <authorList>
            <person name="Varghese N."/>
            <person name="Submissions S."/>
        </authorList>
    </citation>
    <scope>NUCLEOTIDE SEQUENCE [LARGE SCALE GENOMIC DNA]</scope>
    <source>
        <strain evidence="3">CGMCC 4.7042</strain>
    </source>
</reference>
<dbReference type="Proteomes" id="UP000199063">
    <property type="component" value="Unassembled WGS sequence"/>
</dbReference>
<dbReference type="EMBL" id="FNHI01000006">
    <property type="protein sequence ID" value="SDM28895.1"/>
    <property type="molecule type" value="Genomic_DNA"/>
</dbReference>
<sequence length="68" mass="7354">MVGPRLLVLAALVSPYRARRSPRRARTAVYGHAGRADARAPTRTGRAAAEHRDGPARPEDEDDGQPLP</sequence>
<proteinExistence type="predicted"/>
<name>A0A1G9S2D8_9ACTN</name>
<dbReference type="AlphaFoldDB" id="A0A1G9S2D8"/>
<accession>A0A1G9S2D8</accession>
<feature type="region of interest" description="Disordered" evidence="1">
    <location>
        <begin position="19"/>
        <end position="68"/>
    </location>
</feature>
<feature type="compositionally biased region" description="Acidic residues" evidence="1">
    <location>
        <begin position="59"/>
        <end position="68"/>
    </location>
</feature>
<gene>
    <name evidence="2" type="ORF">SAMN05444921_10696</name>
</gene>
<evidence type="ECO:0000313" key="2">
    <source>
        <dbReference type="EMBL" id="SDM28895.1"/>
    </source>
</evidence>
<evidence type="ECO:0000313" key="3">
    <source>
        <dbReference type="Proteomes" id="UP000199063"/>
    </source>
</evidence>